<keyword evidence="2 5" id="KW-0238">DNA-binding</keyword>
<dbReference type="InterPro" id="IPR011663">
    <property type="entry name" value="UTRA"/>
</dbReference>
<keyword evidence="3" id="KW-0804">Transcription</keyword>
<evidence type="ECO:0000256" key="3">
    <source>
        <dbReference type="ARBA" id="ARBA00023163"/>
    </source>
</evidence>
<protein>
    <submittedName>
        <fullName evidence="5">DNA-binding transcriptional regulator, GntR family</fullName>
    </submittedName>
</protein>
<evidence type="ECO:0000313" key="5">
    <source>
        <dbReference type="EMBL" id="SFD50898.1"/>
    </source>
</evidence>
<dbReference type="InterPro" id="IPR036390">
    <property type="entry name" value="WH_DNA-bd_sf"/>
</dbReference>
<dbReference type="EMBL" id="FOMN01000006">
    <property type="protein sequence ID" value="SFD50898.1"/>
    <property type="molecule type" value="Genomic_DNA"/>
</dbReference>
<evidence type="ECO:0000256" key="1">
    <source>
        <dbReference type="ARBA" id="ARBA00023015"/>
    </source>
</evidence>
<dbReference type="PANTHER" id="PTHR44846:SF17">
    <property type="entry name" value="GNTR-FAMILY TRANSCRIPTIONAL REGULATOR"/>
    <property type="match status" value="1"/>
</dbReference>
<dbReference type="Proteomes" id="UP000199599">
    <property type="component" value="Unassembled WGS sequence"/>
</dbReference>
<dbReference type="InterPro" id="IPR050679">
    <property type="entry name" value="Bact_HTH_transcr_reg"/>
</dbReference>
<dbReference type="Gene3D" id="3.40.1410.10">
    <property type="entry name" value="Chorismate lyase-like"/>
    <property type="match status" value="1"/>
</dbReference>
<feature type="domain" description="UbiC transcription regulator-associated" evidence="4">
    <location>
        <begin position="87"/>
        <end position="226"/>
    </location>
</feature>
<dbReference type="STRING" id="1505723.SAMN04487792_1170"/>
<dbReference type="Pfam" id="PF07702">
    <property type="entry name" value="UTRA"/>
    <property type="match status" value="1"/>
</dbReference>
<proteinExistence type="predicted"/>
<dbReference type="PANTHER" id="PTHR44846">
    <property type="entry name" value="MANNOSYL-D-GLYCERATE TRANSPORT/METABOLISM SYSTEM REPRESSOR MNGR-RELATED"/>
    <property type="match status" value="1"/>
</dbReference>
<dbReference type="InterPro" id="IPR036388">
    <property type="entry name" value="WH-like_DNA-bd_sf"/>
</dbReference>
<dbReference type="SUPFAM" id="SSF64288">
    <property type="entry name" value="Chorismate lyase-like"/>
    <property type="match status" value="1"/>
</dbReference>
<dbReference type="GO" id="GO:0003677">
    <property type="term" value="F:DNA binding"/>
    <property type="evidence" value="ECO:0007669"/>
    <property type="project" value="UniProtKB-KW"/>
</dbReference>
<dbReference type="GO" id="GO:0045892">
    <property type="term" value="P:negative regulation of DNA-templated transcription"/>
    <property type="evidence" value="ECO:0007669"/>
    <property type="project" value="TreeGrafter"/>
</dbReference>
<dbReference type="SUPFAM" id="SSF46785">
    <property type="entry name" value="Winged helix' DNA-binding domain"/>
    <property type="match status" value="1"/>
</dbReference>
<dbReference type="Pfam" id="PF00392">
    <property type="entry name" value="GntR"/>
    <property type="match status" value="1"/>
</dbReference>
<evidence type="ECO:0000313" key="6">
    <source>
        <dbReference type="Proteomes" id="UP000199599"/>
    </source>
</evidence>
<organism evidence="5 6">
    <name type="scientific">Lactobacillus bombicola</name>
    <dbReference type="NCBI Taxonomy" id="1505723"/>
    <lineage>
        <taxon>Bacteria</taxon>
        <taxon>Bacillati</taxon>
        <taxon>Bacillota</taxon>
        <taxon>Bacilli</taxon>
        <taxon>Lactobacillales</taxon>
        <taxon>Lactobacillaceae</taxon>
        <taxon>Lactobacillus</taxon>
    </lineage>
</organism>
<reference evidence="6" key="1">
    <citation type="submission" date="2016-10" db="EMBL/GenBank/DDBJ databases">
        <authorList>
            <person name="Varghese N."/>
            <person name="Submissions S."/>
        </authorList>
    </citation>
    <scope>NUCLEOTIDE SEQUENCE [LARGE SCALE GENOMIC DNA]</scope>
    <source>
        <strain evidence="6">R-53102</strain>
    </source>
</reference>
<dbReference type="AlphaFoldDB" id="A0A1I1T1G4"/>
<sequence>MEYKERTAATQAQEYIQDLIQFRPATKFLPSQREIAEELGVSRNAVLHALVKLKNADQVSTKERTGIVVNTKININMLGMESMTAEINDRTIQINHLTTELISVPKNLTNFFGPTVKKLIKISRVRLKNKIPLTYETTYFNAAKFKVFVEIDFTNKSLYALLKDKYGIVLAYGKENIACSLANEKISEILKVKKDTPLYRIDSFNYLEDATPIEATTQYLIGSKFKYHFTAADIYTYL</sequence>
<dbReference type="Gene3D" id="1.10.10.10">
    <property type="entry name" value="Winged helix-like DNA-binding domain superfamily/Winged helix DNA-binding domain"/>
    <property type="match status" value="1"/>
</dbReference>
<dbReference type="RefSeq" id="WP_090093408.1">
    <property type="nucleotide sequence ID" value="NZ_CBCRVU010000001.1"/>
</dbReference>
<evidence type="ECO:0000256" key="2">
    <source>
        <dbReference type="ARBA" id="ARBA00023125"/>
    </source>
</evidence>
<dbReference type="PRINTS" id="PR00035">
    <property type="entry name" value="HTHGNTR"/>
</dbReference>
<dbReference type="InterPro" id="IPR000524">
    <property type="entry name" value="Tscrpt_reg_HTH_GntR"/>
</dbReference>
<accession>A0A1I1T1G4</accession>
<dbReference type="InterPro" id="IPR028978">
    <property type="entry name" value="Chorismate_lyase_/UTRA_dom_sf"/>
</dbReference>
<keyword evidence="1" id="KW-0805">Transcription regulation</keyword>
<dbReference type="SMART" id="SM00866">
    <property type="entry name" value="UTRA"/>
    <property type="match status" value="1"/>
</dbReference>
<gene>
    <name evidence="5" type="ORF">SAMN04487792_1170</name>
</gene>
<evidence type="ECO:0000259" key="4">
    <source>
        <dbReference type="SMART" id="SM00866"/>
    </source>
</evidence>
<dbReference type="GO" id="GO:0003700">
    <property type="term" value="F:DNA-binding transcription factor activity"/>
    <property type="evidence" value="ECO:0007669"/>
    <property type="project" value="InterPro"/>
</dbReference>
<name>A0A1I1T1G4_9LACO</name>